<evidence type="ECO:0000256" key="6">
    <source>
        <dbReference type="ARBA" id="ARBA00023118"/>
    </source>
</evidence>
<dbReference type="GO" id="GO:0043571">
    <property type="term" value="P:maintenance of CRISPR repeat elements"/>
    <property type="evidence" value="ECO:0007669"/>
    <property type="project" value="UniProtKB-UniRule"/>
</dbReference>
<evidence type="ECO:0000256" key="7">
    <source>
        <dbReference type="ARBA" id="ARBA00023125"/>
    </source>
</evidence>
<dbReference type="InterPro" id="IPR027617">
    <property type="entry name" value="Cas1_PREFRAN"/>
</dbReference>
<evidence type="ECO:0000256" key="4">
    <source>
        <dbReference type="ARBA" id="ARBA00022801"/>
    </source>
</evidence>
<dbReference type="NCBIfam" id="TIGR04329">
    <property type="entry name" value="cas1_PREFRAN"/>
    <property type="match status" value="1"/>
</dbReference>
<keyword evidence="3 10" id="KW-0255">Endonuclease</keyword>
<reference evidence="11 12" key="1">
    <citation type="journal article" date="2016" name="Nat. Commun.">
        <title>Thousands of microbial genomes shed light on interconnected biogeochemical processes in an aquifer system.</title>
        <authorList>
            <person name="Anantharaman K."/>
            <person name="Brown C.T."/>
            <person name="Hug L.A."/>
            <person name="Sharon I."/>
            <person name="Castelle C.J."/>
            <person name="Probst A.J."/>
            <person name="Thomas B.C."/>
            <person name="Singh A."/>
            <person name="Wilkins M.J."/>
            <person name="Karaoz U."/>
            <person name="Brodie E.L."/>
            <person name="Williams K.H."/>
            <person name="Hubbard S.S."/>
            <person name="Banfield J.F."/>
        </authorList>
    </citation>
    <scope>NUCLEOTIDE SEQUENCE [LARGE SCALE GENOMIC DNA]</scope>
</reference>
<comment type="function">
    <text evidence="10">CRISPR (clustered regularly interspaced short palindromic repeat), is an adaptive immune system that provides protection against mobile genetic elements (viruses, transposable elements and conjugative plasmids). CRISPR clusters contain spacers, sequences complementary to antecedent mobile elements, and target invading nucleic acids. CRISPR clusters are transcribed and processed into CRISPR RNA (crRNA). Acts as a dsDNA endonuclease. Involved in the integration of spacer DNA into the CRISPR cassette.</text>
</comment>
<dbReference type="CDD" id="cd09634">
    <property type="entry name" value="Cas1_I-II-III"/>
    <property type="match status" value="1"/>
</dbReference>
<gene>
    <name evidence="10" type="primary">cas1</name>
    <name evidence="11" type="ORF">A2996_00935</name>
</gene>
<dbReference type="HAMAP" id="MF_01470">
    <property type="entry name" value="Cas1"/>
    <property type="match status" value="1"/>
</dbReference>
<evidence type="ECO:0000256" key="5">
    <source>
        <dbReference type="ARBA" id="ARBA00022842"/>
    </source>
</evidence>
<comment type="similarity">
    <text evidence="10">Belongs to the CRISPR-associated endonuclease Cas1 family.</text>
</comment>
<dbReference type="InterPro" id="IPR042211">
    <property type="entry name" value="CRISPR-assoc_Cas1_N"/>
</dbReference>
<dbReference type="GO" id="GO:0003677">
    <property type="term" value="F:DNA binding"/>
    <property type="evidence" value="ECO:0007669"/>
    <property type="project" value="UniProtKB-KW"/>
</dbReference>
<dbReference type="PANTHER" id="PTHR34353">
    <property type="entry name" value="CRISPR-ASSOCIATED ENDONUCLEASE CAS1 1"/>
    <property type="match status" value="1"/>
</dbReference>
<comment type="caution">
    <text evidence="11">The sequence shown here is derived from an EMBL/GenBank/DDBJ whole genome shotgun (WGS) entry which is preliminary data.</text>
</comment>
<dbReference type="STRING" id="1797579.A2996_00935"/>
<dbReference type="InterPro" id="IPR002729">
    <property type="entry name" value="CRISPR-assoc_Cas1"/>
</dbReference>
<organism evidence="11 12">
    <name type="scientific">Candidatus Campbellbacteria bacterium RIFCSPLOWO2_01_FULL_34_15</name>
    <dbReference type="NCBI Taxonomy" id="1797579"/>
    <lineage>
        <taxon>Bacteria</taxon>
        <taxon>Candidatus Campbelliibacteriota</taxon>
    </lineage>
</organism>
<evidence type="ECO:0000256" key="2">
    <source>
        <dbReference type="ARBA" id="ARBA00022723"/>
    </source>
</evidence>
<keyword evidence="2 10" id="KW-0479">Metal-binding</keyword>
<dbReference type="AlphaFoldDB" id="A0A1F5EN01"/>
<dbReference type="NCBIfam" id="TIGR00287">
    <property type="entry name" value="cas1"/>
    <property type="match status" value="1"/>
</dbReference>
<evidence type="ECO:0000256" key="3">
    <source>
        <dbReference type="ARBA" id="ARBA00022759"/>
    </source>
</evidence>
<dbReference type="EC" id="3.1.-.-" evidence="10"/>
<evidence type="ECO:0000313" key="11">
    <source>
        <dbReference type="EMBL" id="OGD68772.1"/>
    </source>
</evidence>
<dbReference type="GO" id="GO:0004520">
    <property type="term" value="F:DNA endonuclease activity"/>
    <property type="evidence" value="ECO:0007669"/>
    <property type="project" value="InterPro"/>
</dbReference>
<evidence type="ECO:0000256" key="9">
    <source>
        <dbReference type="ARBA" id="ARBA00038592"/>
    </source>
</evidence>
<dbReference type="Proteomes" id="UP000176865">
    <property type="component" value="Unassembled WGS sequence"/>
</dbReference>
<protein>
    <recommendedName>
        <fullName evidence="10">CRISPR-associated endonuclease Cas1</fullName>
        <ecNumber evidence="10">3.1.-.-</ecNumber>
    </recommendedName>
</protein>
<dbReference type="InterPro" id="IPR050646">
    <property type="entry name" value="Cas1"/>
</dbReference>
<name>A0A1F5EN01_9BACT</name>
<dbReference type="InterPro" id="IPR042206">
    <property type="entry name" value="CRISPR-assoc_Cas1_C"/>
</dbReference>
<keyword evidence="1 10" id="KW-0540">Nuclease</keyword>
<comment type="subunit">
    <text evidence="9 10">Homodimer, forms a heterotetramer with a Cas2 homodimer.</text>
</comment>
<proteinExistence type="inferred from homology"/>
<sequence>MLTLPDLREKQILFIKAEHGVFNKIKFENDNIVFMKDNVVINRASCHKVFAVFVMGDMTVTTGVLREASKLGVSFFFMKNNFNSYASVNSHADGNYILRNSQYIMDNNKSFEISKKIVLNKIKNQKTLLAERKVDKKILEKFKKLENSVLKTKDEKSLLGTEGNASKIFFKEYFKDFDWVRRSPRTRQDIVNFLMDIGYTTLFNFIDSLLNLYGFDTYKGVYHKLFFQRKSLSCDVMEPFRCIIDKQILKSLNLKQINKKDFKVDNGMYELEYKNSQKYAEIFMSAIMEKKEDMYVFVQSFYRYIIDDEKYNFPEFKI</sequence>
<evidence type="ECO:0000256" key="8">
    <source>
        <dbReference type="ARBA" id="ARBA00023211"/>
    </source>
</evidence>
<dbReference type="EMBL" id="MFAB01000016">
    <property type="protein sequence ID" value="OGD68772.1"/>
    <property type="molecule type" value="Genomic_DNA"/>
</dbReference>
<comment type="cofactor">
    <cofactor evidence="10">
        <name>Mg(2+)</name>
        <dbReference type="ChEBI" id="CHEBI:18420"/>
    </cofactor>
    <cofactor evidence="10">
        <name>Mn(2+)</name>
        <dbReference type="ChEBI" id="CHEBI:29035"/>
    </cofactor>
</comment>
<dbReference type="Gene3D" id="1.20.120.920">
    <property type="entry name" value="CRISPR-associated endonuclease Cas1, C-terminal domain"/>
    <property type="match status" value="1"/>
</dbReference>
<dbReference type="GO" id="GO:0051607">
    <property type="term" value="P:defense response to virus"/>
    <property type="evidence" value="ECO:0007669"/>
    <property type="project" value="UniProtKB-UniRule"/>
</dbReference>
<feature type="binding site" evidence="10">
    <location>
        <position position="238"/>
    </location>
    <ligand>
        <name>Mn(2+)</name>
        <dbReference type="ChEBI" id="CHEBI:29035"/>
    </ligand>
</feature>
<keyword evidence="4 10" id="KW-0378">Hydrolase</keyword>
<keyword evidence="5 10" id="KW-0460">Magnesium</keyword>
<dbReference type="PANTHER" id="PTHR34353:SF2">
    <property type="entry name" value="CRISPR-ASSOCIATED ENDONUCLEASE CAS1 1"/>
    <property type="match status" value="1"/>
</dbReference>
<accession>A0A1F5EN01</accession>
<keyword evidence="8 10" id="KW-0464">Manganese</keyword>
<keyword evidence="6 10" id="KW-0051">Antiviral defense</keyword>
<dbReference type="GO" id="GO:0046872">
    <property type="term" value="F:metal ion binding"/>
    <property type="evidence" value="ECO:0007669"/>
    <property type="project" value="UniProtKB-UniRule"/>
</dbReference>
<feature type="binding site" evidence="10">
    <location>
        <position position="162"/>
    </location>
    <ligand>
        <name>Mn(2+)</name>
        <dbReference type="ChEBI" id="CHEBI:29035"/>
    </ligand>
</feature>
<dbReference type="Pfam" id="PF01867">
    <property type="entry name" value="Cas_Cas1"/>
    <property type="match status" value="1"/>
</dbReference>
<dbReference type="GO" id="GO:0016787">
    <property type="term" value="F:hydrolase activity"/>
    <property type="evidence" value="ECO:0007669"/>
    <property type="project" value="UniProtKB-KW"/>
</dbReference>
<dbReference type="Gene3D" id="3.100.10.20">
    <property type="entry name" value="CRISPR-associated endonuclease Cas1, N-terminal domain"/>
    <property type="match status" value="1"/>
</dbReference>
<evidence type="ECO:0000256" key="1">
    <source>
        <dbReference type="ARBA" id="ARBA00022722"/>
    </source>
</evidence>
<feature type="binding site" evidence="10">
    <location>
        <position position="223"/>
    </location>
    <ligand>
        <name>Mn(2+)</name>
        <dbReference type="ChEBI" id="CHEBI:29035"/>
    </ligand>
</feature>
<keyword evidence="7 10" id="KW-0238">DNA-binding</keyword>
<evidence type="ECO:0000256" key="10">
    <source>
        <dbReference type="HAMAP-Rule" id="MF_01470"/>
    </source>
</evidence>
<evidence type="ECO:0000313" key="12">
    <source>
        <dbReference type="Proteomes" id="UP000176865"/>
    </source>
</evidence>